<feature type="compositionally biased region" description="Polar residues" evidence="1">
    <location>
        <begin position="736"/>
        <end position="750"/>
    </location>
</feature>
<feature type="compositionally biased region" description="Polar residues" evidence="1">
    <location>
        <begin position="255"/>
        <end position="279"/>
    </location>
</feature>
<organism evidence="3 4">
    <name type="scientific">Aulographum hederae CBS 113979</name>
    <dbReference type="NCBI Taxonomy" id="1176131"/>
    <lineage>
        <taxon>Eukaryota</taxon>
        <taxon>Fungi</taxon>
        <taxon>Dikarya</taxon>
        <taxon>Ascomycota</taxon>
        <taxon>Pezizomycotina</taxon>
        <taxon>Dothideomycetes</taxon>
        <taxon>Pleosporomycetidae</taxon>
        <taxon>Aulographales</taxon>
        <taxon>Aulographaceae</taxon>
    </lineage>
</organism>
<evidence type="ECO:0000313" key="4">
    <source>
        <dbReference type="Proteomes" id="UP000800041"/>
    </source>
</evidence>
<name>A0A6G1HGR4_9PEZI</name>
<dbReference type="AlphaFoldDB" id="A0A6G1HGR4"/>
<dbReference type="InterPro" id="IPR033473">
    <property type="entry name" value="Atos-like_C"/>
</dbReference>
<dbReference type="PANTHER" id="PTHR13199">
    <property type="entry name" value="GH03947P"/>
    <property type="match status" value="1"/>
</dbReference>
<feature type="compositionally biased region" description="Low complexity" evidence="1">
    <location>
        <begin position="772"/>
        <end position="782"/>
    </location>
</feature>
<feature type="region of interest" description="Disordered" evidence="1">
    <location>
        <begin position="417"/>
        <end position="485"/>
    </location>
</feature>
<reference evidence="3" key="1">
    <citation type="journal article" date="2020" name="Stud. Mycol.">
        <title>101 Dothideomycetes genomes: a test case for predicting lifestyles and emergence of pathogens.</title>
        <authorList>
            <person name="Haridas S."/>
            <person name="Albert R."/>
            <person name="Binder M."/>
            <person name="Bloem J."/>
            <person name="Labutti K."/>
            <person name="Salamov A."/>
            <person name="Andreopoulos B."/>
            <person name="Baker S."/>
            <person name="Barry K."/>
            <person name="Bills G."/>
            <person name="Bluhm B."/>
            <person name="Cannon C."/>
            <person name="Castanera R."/>
            <person name="Culley D."/>
            <person name="Daum C."/>
            <person name="Ezra D."/>
            <person name="Gonzalez J."/>
            <person name="Henrissat B."/>
            <person name="Kuo A."/>
            <person name="Liang C."/>
            <person name="Lipzen A."/>
            <person name="Lutzoni F."/>
            <person name="Magnuson J."/>
            <person name="Mondo S."/>
            <person name="Nolan M."/>
            <person name="Ohm R."/>
            <person name="Pangilinan J."/>
            <person name="Park H.-J."/>
            <person name="Ramirez L."/>
            <person name="Alfaro M."/>
            <person name="Sun H."/>
            <person name="Tritt A."/>
            <person name="Yoshinaga Y."/>
            <person name="Zwiers L.-H."/>
            <person name="Turgeon B."/>
            <person name="Goodwin S."/>
            <person name="Spatafora J."/>
            <person name="Crous P."/>
            <person name="Grigoriev I."/>
        </authorList>
    </citation>
    <scope>NUCLEOTIDE SEQUENCE</scope>
    <source>
        <strain evidence="3">CBS 113979</strain>
    </source>
</reference>
<dbReference type="EMBL" id="ML977137">
    <property type="protein sequence ID" value="KAF1992345.1"/>
    <property type="molecule type" value="Genomic_DNA"/>
</dbReference>
<sequence length="799" mass="89494">MPIFHDTYDPAAEKPHSPTEELRELRRQDIGYVGSWNGAQGQHHAQLELVRVESGGRRQSPVDRAELIERIKRGDSPTWTTKQNPTRPTTPRTSPKPNLPLAADIKEGGQENGKAKEEEVDNQAAGLEIERPRSALHSGDFRQPRETFYGQQENSSILSTSPVAPWHQEFPRKTLNSTQYDDEYPHHHARSTNAEYWLGRSRAASQLSTSGNFVYMPPTSPLVQQSNNSDLDLTAKSRPHATSGSPERNNRRHTFSPQSFQVYRSSLDRSPNSSNTLRGPSSLRKEGSFPYQAHQPRRSLNAPINLLSASTPQTPQLRPRVPSISSENAPLHHAPMVGSYEESILRGRMSTLPSRPLNFVAQIGVLGKGDCKASLRCPPHVTIPFPAVFYSYGSGSSKSSMENQQPSPYVGHIDIEHTLRPADEDGEGKKRRRYTAAEEAEATTSDPHTHEEMPDPRKAAMRRKKEKLKRRSQSPKSPPGGSYRIPQVGQLQIVIKNPNKTAVKLFLVPYDLSDMEPGQKTFIRQRSYSAGPIIDMPISSRKNLGTDRPEASLACDEGLEDPRERPVLRYLVHLHICCTGKGRHFLYKSIRVVFANRVPDGKEKLRNEVQLPEPRYSTYKPTRDSAPTPSQTAAMSSASATLVAEKERRRRSAGVPISYQRYGEHEPFNLADLDSVSKRDSMDWSRFGSAYNASSTNQLNTFDRSPIKPIPFTFSGRDTTDSRPHSAERMDLDSPFKSTTAWAPRSTSLNMPGASTPLMNLGWERRMQADFSSSSASDGLLARRLRGLDVQKEKDFDHE</sequence>
<dbReference type="PANTHER" id="PTHR13199:SF11">
    <property type="entry name" value="PROTEIN ATOSSA"/>
    <property type="match status" value="1"/>
</dbReference>
<protein>
    <recommendedName>
        <fullName evidence="2">Atos-like conserved domain-containing protein</fullName>
    </recommendedName>
</protein>
<feature type="compositionally biased region" description="Basic and acidic residues" evidence="1">
    <location>
        <begin position="104"/>
        <end position="117"/>
    </location>
</feature>
<dbReference type="SMART" id="SM01177">
    <property type="entry name" value="DUF4210"/>
    <property type="match status" value="1"/>
</dbReference>
<proteinExistence type="predicted"/>
<feature type="compositionally biased region" description="Basic residues" evidence="1">
    <location>
        <begin position="459"/>
        <end position="473"/>
    </location>
</feature>
<dbReference type="OrthoDB" id="8625101at2759"/>
<dbReference type="Pfam" id="PF13915">
    <property type="entry name" value="DUF4210"/>
    <property type="match status" value="1"/>
</dbReference>
<dbReference type="Pfam" id="PF13889">
    <property type="entry name" value="Chromosome_seg"/>
    <property type="match status" value="1"/>
</dbReference>
<feature type="compositionally biased region" description="Basic and acidic residues" evidence="1">
    <location>
        <begin position="447"/>
        <end position="458"/>
    </location>
</feature>
<feature type="region of interest" description="Disordered" evidence="1">
    <location>
        <begin position="309"/>
        <end position="330"/>
    </location>
</feature>
<feature type="region of interest" description="Disordered" evidence="1">
    <location>
        <begin position="615"/>
        <end position="651"/>
    </location>
</feature>
<feature type="compositionally biased region" description="Low complexity" evidence="1">
    <location>
        <begin position="625"/>
        <end position="641"/>
    </location>
</feature>
<evidence type="ECO:0000256" key="1">
    <source>
        <dbReference type="SAM" id="MobiDB-lite"/>
    </source>
</evidence>
<dbReference type="InterPro" id="IPR051506">
    <property type="entry name" value="ATOS_Transcription_Regulators"/>
</dbReference>
<feature type="compositionally biased region" description="Low complexity" evidence="1">
    <location>
        <begin position="78"/>
        <end position="96"/>
    </location>
</feature>
<feature type="compositionally biased region" description="Basic and acidic residues" evidence="1">
    <location>
        <begin position="128"/>
        <end position="140"/>
    </location>
</feature>
<feature type="domain" description="Atos-like conserved" evidence="2">
    <location>
        <begin position="336"/>
        <end position="410"/>
    </location>
</feature>
<accession>A0A6G1HGR4</accession>
<keyword evidence="4" id="KW-1185">Reference proteome</keyword>
<feature type="compositionally biased region" description="Basic and acidic residues" evidence="1">
    <location>
        <begin position="54"/>
        <end position="75"/>
    </location>
</feature>
<feature type="compositionally biased region" description="Basic and acidic residues" evidence="1">
    <location>
        <begin position="718"/>
        <end position="734"/>
    </location>
</feature>
<dbReference type="Proteomes" id="UP000800041">
    <property type="component" value="Unassembled WGS sequence"/>
</dbReference>
<gene>
    <name evidence="3" type="ORF">K402DRAFT_366462</name>
</gene>
<evidence type="ECO:0000259" key="2">
    <source>
        <dbReference type="SMART" id="SM01177"/>
    </source>
</evidence>
<feature type="compositionally biased region" description="Basic and acidic residues" evidence="1">
    <location>
        <begin position="786"/>
        <end position="799"/>
    </location>
</feature>
<feature type="region of interest" description="Disordered" evidence="1">
    <location>
        <begin position="710"/>
        <end position="754"/>
    </location>
</feature>
<feature type="region of interest" description="Disordered" evidence="1">
    <location>
        <begin position="232"/>
        <end position="297"/>
    </location>
</feature>
<feature type="region of interest" description="Disordered" evidence="1">
    <location>
        <begin position="54"/>
        <end position="140"/>
    </location>
</feature>
<feature type="region of interest" description="Disordered" evidence="1">
    <location>
        <begin position="1"/>
        <end position="20"/>
    </location>
</feature>
<dbReference type="InterPro" id="IPR025261">
    <property type="entry name" value="Atos-like_cons_dom"/>
</dbReference>
<evidence type="ECO:0000313" key="3">
    <source>
        <dbReference type="EMBL" id="KAF1992345.1"/>
    </source>
</evidence>
<feature type="region of interest" description="Disordered" evidence="1">
    <location>
        <begin position="772"/>
        <end position="799"/>
    </location>
</feature>